<dbReference type="InterPro" id="IPR025927">
    <property type="entry name" value="Znf_KANL2-like"/>
</dbReference>
<comment type="caution">
    <text evidence="15">The sequence shown here is derived from an EMBL/GenBank/DDBJ whole genome shotgun (WGS) entry which is preliminary data.</text>
</comment>
<evidence type="ECO:0000256" key="5">
    <source>
        <dbReference type="ARBA" id="ARBA00022553"/>
    </source>
</evidence>
<dbReference type="GO" id="GO:0005634">
    <property type="term" value="C:nucleus"/>
    <property type="evidence" value="ECO:0007669"/>
    <property type="project" value="UniProtKB-SubCell"/>
</dbReference>
<accession>A0AAV2HIS9</accession>
<evidence type="ECO:0000256" key="11">
    <source>
        <dbReference type="ARBA" id="ARBA00033378"/>
    </source>
</evidence>
<dbReference type="GO" id="GO:0044545">
    <property type="term" value="C:NSL complex"/>
    <property type="evidence" value="ECO:0007669"/>
    <property type="project" value="TreeGrafter"/>
</dbReference>
<dbReference type="InterPro" id="IPR026316">
    <property type="entry name" value="NSL2"/>
</dbReference>
<evidence type="ECO:0000256" key="12">
    <source>
        <dbReference type="ARBA" id="ARBA00093359"/>
    </source>
</evidence>
<name>A0AAV2HIS9_LYMST</name>
<evidence type="ECO:0000313" key="16">
    <source>
        <dbReference type="Proteomes" id="UP001497497"/>
    </source>
</evidence>
<evidence type="ECO:0000256" key="10">
    <source>
        <dbReference type="ARBA" id="ARBA00032947"/>
    </source>
</evidence>
<evidence type="ECO:0000256" key="13">
    <source>
        <dbReference type="ARBA" id="ARBA00093543"/>
    </source>
</evidence>
<keyword evidence="16" id="KW-1185">Reference proteome</keyword>
<evidence type="ECO:0000256" key="7">
    <source>
        <dbReference type="ARBA" id="ARBA00022853"/>
    </source>
</evidence>
<dbReference type="PANTHER" id="PTHR13453:SF1">
    <property type="entry name" value="KAT8 REGULATORY NSL COMPLEX SUBUNIT 2"/>
    <property type="match status" value="1"/>
</dbReference>
<sequence length="472" mass="53927">MNRSVKAQFVKTAKVPSLNKEGSFCKYTHRICMQNAVDGYEFCIRHILEDKAAPFKQCSYMTKSGRRCPTAAPKQERKDGYCAEHAKKALLARQRLSRKRRPKESTESLLEELVLMNSGSADAHNNENRRGKTHSDSIASKALEYASSSDSEIEAPLVEKAWRDDGDSDAESIDSDQEDMLKYAGIYTTEEVAQILRDKLIRLQALYIDQFKRLKHVLFSKRREYLQVYKSERETLGSIKLYKKDPHQRERYNKLCAMKRYHKKYGKEALLQKQSTERRMQVTEGSNFHVPHFAKCVFVDEGLRCNSRVVPLSKFCQRHVLHDPAQVLYRPCPFADSQCGRPVPTIFNSEYCSLHQPVPVTQETDHLPVDDETQQLEVKDVIPKIKEEKCEVSLDEKAASPKIEDSQVALVDCKRESDLCTNSSLELPHHTSSSDLGNAESVDQTLGLQQRGMGVLFTLGEEEEEEEDGQAR</sequence>
<dbReference type="Pfam" id="PF13891">
    <property type="entry name" value="zf-C3HC3H_KANSL2"/>
    <property type="match status" value="2"/>
</dbReference>
<dbReference type="AlphaFoldDB" id="A0AAV2HIS9"/>
<protein>
    <recommendedName>
        <fullName evidence="3">KAT8 regulatory NSL complex subunit 2</fullName>
    </recommendedName>
    <alternativeName>
        <fullName evidence="11">NSL complex protein NSL2</fullName>
    </alternativeName>
    <alternativeName>
        <fullName evidence="10">Non-specific lethal 2 homolog</fullName>
    </alternativeName>
</protein>
<comment type="subunit">
    <text evidence="13">Component of the NSL complex at least composed of KAT8/MOF, KANSL1, KANSL2, KANSL3, MCRS1, PHF20, OGT1/OGT, WDR5 and HCFC1.</text>
</comment>
<proteinExistence type="predicted"/>
<keyword evidence="8" id="KW-0496">Mitochondrion</keyword>
<comment type="function">
    <text evidence="12">Non-catalytic component of the NSL histone acetyltransferase complex, a multiprotein complex that mediates histone H4 acetylation at 'Lys-5'- and 'Lys-8' (H4K5ac and H4K8ac) at transcription start sites and promotes transcription initiation. Required for NSL complex stability and for transcription of intraciliary transport genes in both ciliated and non-ciliated cells by regulating histone H4 acetylation at 'Lys-5'- and 'Lys-12' (H4K5ac and H4K12ac). This is necessary for cilium assembly in ciliated cells and for organization of the microtubule cytoskeleton in non-ciliated cells. Required within the NSL complex to maintain nuclear architecture stability by promoting KAT8-mediated acetylation of lamin LMNA.</text>
</comment>
<evidence type="ECO:0000313" key="15">
    <source>
        <dbReference type="EMBL" id="CAL1533944.1"/>
    </source>
</evidence>
<dbReference type="EMBL" id="CAXITT010000156">
    <property type="protein sequence ID" value="CAL1533944.1"/>
    <property type="molecule type" value="Genomic_DNA"/>
</dbReference>
<evidence type="ECO:0000256" key="2">
    <source>
        <dbReference type="ARBA" id="ARBA00004173"/>
    </source>
</evidence>
<keyword evidence="4" id="KW-1017">Isopeptide bond</keyword>
<evidence type="ECO:0000256" key="9">
    <source>
        <dbReference type="ARBA" id="ARBA00023242"/>
    </source>
</evidence>
<keyword evidence="5" id="KW-0597">Phosphoprotein</keyword>
<evidence type="ECO:0000256" key="6">
    <source>
        <dbReference type="ARBA" id="ARBA00022843"/>
    </source>
</evidence>
<evidence type="ECO:0000256" key="3">
    <source>
        <dbReference type="ARBA" id="ARBA00015508"/>
    </source>
</evidence>
<dbReference type="PANTHER" id="PTHR13453">
    <property type="entry name" value="KAT8 REGULATORY NSL COMPLEX SUBUNIT 2"/>
    <property type="match status" value="1"/>
</dbReference>
<keyword evidence="6" id="KW-0832">Ubl conjugation</keyword>
<dbReference type="Proteomes" id="UP001497497">
    <property type="component" value="Unassembled WGS sequence"/>
</dbReference>
<dbReference type="GO" id="GO:0006325">
    <property type="term" value="P:chromatin organization"/>
    <property type="evidence" value="ECO:0007669"/>
    <property type="project" value="UniProtKB-KW"/>
</dbReference>
<gene>
    <name evidence="15" type="ORF">GSLYS_00007904001</name>
</gene>
<keyword evidence="9" id="KW-0539">Nucleus</keyword>
<evidence type="ECO:0000256" key="4">
    <source>
        <dbReference type="ARBA" id="ARBA00022499"/>
    </source>
</evidence>
<feature type="domain" description="KANL2-like probable zinc-finger" evidence="14">
    <location>
        <begin position="25"/>
        <end position="86"/>
    </location>
</feature>
<evidence type="ECO:0000259" key="14">
    <source>
        <dbReference type="Pfam" id="PF13891"/>
    </source>
</evidence>
<organism evidence="15 16">
    <name type="scientific">Lymnaea stagnalis</name>
    <name type="common">Great pond snail</name>
    <name type="synonym">Helix stagnalis</name>
    <dbReference type="NCBI Taxonomy" id="6523"/>
    <lineage>
        <taxon>Eukaryota</taxon>
        <taxon>Metazoa</taxon>
        <taxon>Spiralia</taxon>
        <taxon>Lophotrochozoa</taxon>
        <taxon>Mollusca</taxon>
        <taxon>Gastropoda</taxon>
        <taxon>Heterobranchia</taxon>
        <taxon>Euthyneura</taxon>
        <taxon>Panpulmonata</taxon>
        <taxon>Hygrophila</taxon>
        <taxon>Lymnaeoidea</taxon>
        <taxon>Lymnaeidae</taxon>
        <taxon>Lymnaea</taxon>
    </lineage>
</organism>
<keyword evidence="7" id="KW-0156">Chromatin regulator</keyword>
<comment type="subcellular location">
    <subcellularLocation>
        <location evidence="2">Mitochondrion</location>
    </subcellularLocation>
    <subcellularLocation>
        <location evidence="1">Nucleus</location>
    </subcellularLocation>
</comment>
<evidence type="ECO:0000256" key="8">
    <source>
        <dbReference type="ARBA" id="ARBA00023128"/>
    </source>
</evidence>
<feature type="domain" description="KANL2-like probable zinc-finger" evidence="14">
    <location>
        <begin position="303"/>
        <end position="356"/>
    </location>
</feature>
<evidence type="ECO:0000256" key="1">
    <source>
        <dbReference type="ARBA" id="ARBA00004123"/>
    </source>
</evidence>
<dbReference type="GO" id="GO:0005739">
    <property type="term" value="C:mitochondrion"/>
    <property type="evidence" value="ECO:0007669"/>
    <property type="project" value="UniProtKB-SubCell"/>
</dbReference>
<reference evidence="15 16" key="1">
    <citation type="submission" date="2024-04" db="EMBL/GenBank/DDBJ databases">
        <authorList>
            <consortium name="Genoscope - CEA"/>
            <person name="William W."/>
        </authorList>
    </citation>
    <scope>NUCLEOTIDE SEQUENCE [LARGE SCALE GENOMIC DNA]</scope>
</reference>